<feature type="region of interest" description="Disordered" evidence="1">
    <location>
        <begin position="61"/>
        <end position="112"/>
    </location>
</feature>
<evidence type="ECO:0000256" key="1">
    <source>
        <dbReference type="SAM" id="MobiDB-lite"/>
    </source>
</evidence>
<dbReference type="AlphaFoldDB" id="A0A3Q8IE87"/>
<dbReference type="VEuPathDB" id="TriTrypDB:LDHU3_27.2590"/>
<dbReference type="Proteomes" id="UP000274082">
    <property type="component" value="Chromosome 27"/>
</dbReference>
<organism evidence="2 3">
    <name type="scientific">Leishmania donovani</name>
    <dbReference type="NCBI Taxonomy" id="5661"/>
    <lineage>
        <taxon>Eukaryota</taxon>
        <taxon>Discoba</taxon>
        <taxon>Euglenozoa</taxon>
        <taxon>Kinetoplastea</taxon>
        <taxon>Metakinetoplastina</taxon>
        <taxon>Trypanosomatida</taxon>
        <taxon>Trypanosomatidae</taxon>
        <taxon>Leishmaniinae</taxon>
        <taxon>Leishmania</taxon>
    </lineage>
</organism>
<evidence type="ECO:0000313" key="2">
    <source>
        <dbReference type="EMBL" id="AYU80067.1"/>
    </source>
</evidence>
<sequence length="112" mass="12269">MQTVVAVFSTIYGVAFNGRDMTPRENRDTALALKRAFDCIPTPAWLWRGLTLCSACSRDERTMGPRGPDVFNREQEHETGGGTAEREHAAAEQREIGVPLRAHDGGTAPLTV</sequence>
<keyword evidence="3" id="KW-1185">Reference proteome</keyword>
<reference evidence="2 3" key="1">
    <citation type="journal article" date="2018" name="Sci. Rep.">
        <title>A complete Leishmania donovani reference genome identifies novel genetic variations associated with virulence.</title>
        <authorList>
            <person name="Lypaczewski P."/>
            <person name="Hoshizaki J."/>
            <person name="Zhang W.-W."/>
            <person name="McCall L.-I."/>
            <person name="Torcivia-Rodriguez J."/>
            <person name="Simonyan V."/>
            <person name="Kaur A."/>
            <person name="Dewar K."/>
            <person name="Matlashewski G."/>
        </authorList>
    </citation>
    <scope>NUCLEOTIDE SEQUENCE [LARGE SCALE GENOMIC DNA]</scope>
    <source>
        <strain evidence="2 3">LdCL</strain>
    </source>
</reference>
<feature type="compositionally biased region" description="Basic and acidic residues" evidence="1">
    <location>
        <begin position="71"/>
        <end position="95"/>
    </location>
</feature>
<name>A0A3Q8IE87_LEIDO</name>
<gene>
    <name evidence="2" type="ORF">LdCL_270023900</name>
</gene>
<accession>A0A3Q8IE87</accession>
<dbReference type="VEuPathDB" id="TriTrypDB:LdCL_270023900"/>
<proteinExistence type="predicted"/>
<dbReference type="EMBL" id="CP029526">
    <property type="protein sequence ID" value="AYU80067.1"/>
    <property type="molecule type" value="Genomic_DNA"/>
</dbReference>
<evidence type="ECO:0000313" key="3">
    <source>
        <dbReference type="Proteomes" id="UP000274082"/>
    </source>
</evidence>
<protein>
    <submittedName>
        <fullName evidence="2">Uncharacterized protein</fullName>
    </submittedName>
</protein>